<name>A0ABS4BMH9_9HYPH</name>
<sequence>MTMTFETWLQSRLTAHGFACGPIDGVVGPITRSAIRAFETARNLTADGIADEAVVSALRQSASKVDPETAEAVKDRLVSEAEIQTIDLADLKTNSWPRQSGVPAYYGAVGTRQTRVEIPFDMALAWSKTTRIRTMTLHERVAASASRVLQTVAATYSAEERQALGLDLFGGSLNVRRMRGGSAWSMHSWGIAIDFDPERNQLKWGAPKARLSHADALPFWKAFEAEGWLSLGRARNYDWMHVQAARL</sequence>
<feature type="domain" description="Peptidoglycan binding-like" evidence="1">
    <location>
        <begin position="8"/>
        <end position="58"/>
    </location>
</feature>
<protein>
    <submittedName>
        <fullName evidence="3">Peptidoglycan-binding protein</fullName>
    </submittedName>
</protein>
<dbReference type="SUPFAM" id="SSF55166">
    <property type="entry name" value="Hedgehog/DD-peptidase"/>
    <property type="match status" value="1"/>
</dbReference>
<evidence type="ECO:0000313" key="4">
    <source>
        <dbReference type="Proteomes" id="UP000678276"/>
    </source>
</evidence>
<gene>
    <name evidence="3" type="ORF">J6595_20330</name>
</gene>
<dbReference type="Proteomes" id="UP000678276">
    <property type="component" value="Unassembled WGS sequence"/>
</dbReference>
<organism evidence="3 4">
    <name type="scientific">Jiella mangrovi</name>
    <dbReference type="NCBI Taxonomy" id="2821407"/>
    <lineage>
        <taxon>Bacteria</taxon>
        <taxon>Pseudomonadati</taxon>
        <taxon>Pseudomonadota</taxon>
        <taxon>Alphaproteobacteria</taxon>
        <taxon>Hyphomicrobiales</taxon>
        <taxon>Aurantimonadaceae</taxon>
        <taxon>Jiella</taxon>
    </lineage>
</organism>
<dbReference type="SUPFAM" id="SSF47090">
    <property type="entry name" value="PGBD-like"/>
    <property type="match status" value="1"/>
</dbReference>
<comment type="caution">
    <text evidence="3">The sequence shown here is derived from an EMBL/GenBank/DDBJ whole genome shotgun (WGS) entry which is preliminary data.</text>
</comment>
<evidence type="ECO:0000259" key="2">
    <source>
        <dbReference type="Pfam" id="PF13539"/>
    </source>
</evidence>
<dbReference type="Pfam" id="PF01471">
    <property type="entry name" value="PG_binding_1"/>
    <property type="match status" value="1"/>
</dbReference>
<dbReference type="Pfam" id="PF13539">
    <property type="entry name" value="Peptidase_M15_4"/>
    <property type="match status" value="1"/>
</dbReference>
<dbReference type="InterPro" id="IPR002477">
    <property type="entry name" value="Peptidoglycan-bd-like"/>
</dbReference>
<dbReference type="Gene3D" id="1.10.101.10">
    <property type="entry name" value="PGBD-like superfamily/PGBD"/>
    <property type="match status" value="1"/>
</dbReference>
<dbReference type="InterPro" id="IPR036366">
    <property type="entry name" value="PGBDSf"/>
</dbReference>
<evidence type="ECO:0000313" key="3">
    <source>
        <dbReference type="EMBL" id="MBP0617933.1"/>
    </source>
</evidence>
<proteinExistence type="predicted"/>
<dbReference type="InterPro" id="IPR039561">
    <property type="entry name" value="Peptidase_M15C"/>
</dbReference>
<accession>A0ABS4BMH9</accession>
<feature type="domain" description="Peptidase M15C" evidence="2">
    <location>
        <begin position="180"/>
        <end position="243"/>
    </location>
</feature>
<keyword evidence="4" id="KW-1185">Reference proteome</keyword>
<reference evidence="3 4" key="1">
    <citation type="submission" date="2021-04" db="EMBL/GenBank/DDBJ databases">
        <title>Whole genome sequence of Jiella sp. KSK16Y-1.</title>
        <authorList>
            <person name="Tuo L."/>
        </authorList>
    </citation>
    <scope>NUCLEOTIDE SEQUENCE [LARGE SCALE GENOMIC DNA]</scope>
    <source>
        <strain evidence="3 4">KSK16Y-1</strain>
    </source>
</reference>
<dbReference type="EMBL" id="JAGJCF010000022">
    <property type="protein sequence ID" value="MBP0617933.1"/>
    <property type="molecule type" value="Genomic_DNA"/>
</dbReference>
<dbReference type="InterPro" id="IPR036365">
    <property type="entry name" value="PGBD-like_sf"/>
</dbReference>
<evidence type="ECO:0000259" key="1">
    <source>
        <dbReference type="Pfam" id="PF01471"/>
    </source>
</evidence>
<dbReference type="InterPro" id="IPR009045">
    <property type="entry name" value="Zn_M74/Hedgehog-like"/>
</dbReference>